<dbReference type="SUPFAM" id="SSF55031">
    <property type="entry name" value="Bacterial exopeptidase dimerisation domain"/>
    <property type="match status" value="1"/>
</dbReference>
<dbReference type="Proteomes" id="UP000198312">
    <property type="component" value="Chromosome"/>
</dbReference>
<dbReference type="InterPro" id="IPR002933">
    <property type="entry name" value="Peptidase_M20"/>
</dbReference>
<dbReference type="RefSeq" id="WP_089061646.1">
    <property type="nucleotide sequence ID" value="NZ_CP022315.1"/>
</dbReference>
<dbReference type="EMBL" id="CP022315">
    <property type="protein sequence ID" value="ASK62386.1"/>
    <property type="molecule type" value="Genomic_DNA"/>
</dbReference>
<keyword evidence="1" id="KW-0464">Manganese</keyword>
<keyword evidence="1" id="KW-0479">Metal-binding</keyword>
<evidence type="ECO:0000256" key="1">
    <source>
        <dbReference type="PIRSR" id="PIRSR005962-1"/>
    </source>
</evidence>
<reference evidence="3 4" key="1">
    <citation type="submission" date="2017-07" db="EMBL/GenBank/DDBJ databases">
        <title>Virgibacillus sp. LM2416.</title>
        <authorList>
            <person name="Tak E.J."/>
            <person name="Bae J.-W."/>
        </authorList>
    </citation>
    <scope>NUCLEOTIDE SEQUENCE [LARGE SCALE GENOMIC DNA]</scope>
    <source>
        <strain evidence="3 4">LM2416</strain>
    </source>
</reference>
<dbReference type="PANTHER" id="PTHR30575">
    <property type="entry name" value="PEPTIDASE M20"/>
    <property type="match status" value="1"/>
</dbReference>
<dbReference type="Pfam" id="PF01546">
    <property type="entry name" value="Peptidase_M20"/>
    <property type="match status" value="1"/>
</dbReference>
<dbReference type="GO" id="GO:0046657">
    <property type="term" value="P:folic acid catabolic process"/>
    <property type="evidence" value="ECO:0007669"/>
    <property type="project" value="TreeGrafter"/>
</dbReference>
<proteinExistence type="predicted"/>
<dbReference type="InterPro" id="IPR011650">
    <property type="entry name" value="Peptidase_M20_dimer"/>
</dbReference>
<name>A0A220U382_9BACI</name>
<organism evidence="3 4">
    <name type="scientific">Virgibacillus phasianinus</name>
    <dbReference type="NCBI Taxonomy" id="2017483"/>
    <lineage>
        <taxon>Bacteria</taxon>
        <taxon>Bacillati</taxon>
        <taxon>Bacillota</taxon>
        <taxon>Bacilli</taxon>
        <taxon>Bacillales</taxon>
        <taxon>Bacillaceae</taxon>
        <taxon>Virgibacillus</taxon>
    </lineage>
</organism>
<dbReference type="InterPro" id="IPR017439">
    <property type="entry name" value="Amidohydrolase"/>
</dbReference>
<dbReference type="GO" id="GO:0016805">
    <property type="term" value="F:dipeptidase activity"/>
    <property type="evidence" value="ECO:0007669"/>
    <property type="project" value="TreeGrafter"/>
</dbReference>
<evidence type="ECO:0000313" key="3">
    <source>
        <dbReference type="EMBL" id="ASK62386.1"/>
    </source>
</evidence>
<feature type="binding site" evidence="1">
    <location>
        <position position="140"/>
    </location>
    <ligand>
        <name>Mn(2+)</name>
        <dbReference type="ChEBI" id="CHEBI:29035"/>
        <label>2</label>
    </ligand>
</feature>
<dbReference type="Pfam" id="PF07687">
    <property type="entry name" value="M20_dimer"/>
    <property type="match status" value="1"/>
</dbReference>
<dbReference type="PIRSF" id="PIRSF005962">
    <property type="entry name" value="Pept_M20D_amidohydro"/>
    <property type="match status" value="1"/>
</dbReference>
<accession>A0A220U382</accession>
<evidence type="ECO:0000313" key="4">
    <source>
        <dbReference type="Proteomes" id="UP000198312"/>
    </source>
</evidence>
<gene>
    <name evidence="3" type="ORF">CFK37_09565</name>
</gene>
<comment type="cofactor">
    <cofactor evidence="1">
        <name>Mn(2+)</name>
        <dbReference type="ChEBI" id="CHEBI:29035"/>
    </cofactor>
    <text evidence="1">The Mn(2+) ion enhances activity.</text>
</comment>
<feature type="binding site" evidence="1">
    <location>
        <position position="200"/>
    </location>
    <ligand>
        <name>Mn(2+)</name>
        <dbReference type="ChEBI" id="CHEBI:29035"/>
        <label>2</label>
    </ligand>
</feature>
<dbReference type="GO" id="GO:0005737">
    <property type="term" value="C:cytoplasm"/>
    <property type="evidence" value="ECO:0007669"/>
    <property type="project" value="TreeGrafter"/>
</dbReference>
<feature type="binding site" evidence="1">
    <location>
        <position position="395"/>
    </location>
    <ligand>
        <name>Mn(2+)</name>
        <dbReference type="ChEBI" id="CHEBI:29035"/>
        <label>2</label>
    </ligand>
</feature>
<dbReference type="PANTHER" id="PTHR30575:SF3">
    <property type="entry name" value="PEPTIDASE M20 DIMERISATION DOMAIN-CONTAINING PROTEIN"/>
    <property type="match status" value="1"/>
</dbReference>
<feature type="binding site" evidence="1">
    <location>
        <position position="176"/>
    </location>
    <ligand>
        <name>Mn(2+)</name>
        <dbReference type="ChEBI" id="CHEBI:29035"/>
        <label>2</label>
    </ligand>
</feature>
<protein>
    <submittedName>
        <fullName evidence="3">Peptidase M20</fullName>
    </submittedName>
</protein>
<dbReference type="AlphaFoldDB" id="A0A220U382"/>
<dbReference type="SUPFAM" id="SSF53187">
    <property type="entry name" value="Zn-dependent exopeptidases"/>
    <property type="match status" value="1"/>
</dbReference>
<keyword evidence="4" id="KW-1185">Reference proteome</keyword>
<dbReference type="GO" id="GO:0071713">
    <property type="term" value="F:para-aminobenzoyl-glutamate hydrolase activity"/>
    <property type="evidence" value="ECO:0007669"/>
    <property type="project" value="TreeGrafter"/>
</dbReference>
<sequence>MNKLEENLVKWRRDFHHYPETGFLEMRTASIVAGILDGLGFELQMGKEVMSAEHCMGKPGEKETKAHVEWAKEHGANPDYLAIFSEGYTGIVATLDTGKRGPTVAYRVDMDALPIYESTSESHVPLQKGFRSINDKMHACGHDAHTAIGLGLASLLAANKAELQGKFKLIFQPAEEGTRGAKSMVEAGVVADVDYFIASHIGTGVPHNHVVAANNGFLATSKLDVSFRGVASHAGGDPEEGKNALLAAANAALNLTAITRHSKGATRINVGEMHAGSGRNIIPDKAALKVETRGETSEINEFVKQQAESIISGAAAMYQISYDMDFVGEGKSCTCSKEVAAVLHECTESAGLTAILESDDSAGSEDATFFIDAVQKQGGFGTYCVFGTDLAAGHHNEKFDINEETLLPAVEILFASAKKLGGKG</sequence>
<dbReference type="InterPro" id="IPR036264">
    <property type="entry name" value="Bact_exopeptidase_dim_dom"/>
</dbReference>
<evidence type="ECO:0000259" key="2">
    <source>
        <dbReference type="Pfam" id="PF07687"/>
    </source>
</evidence>
<feature type="domain" description="Peptidase M20 dimerisation" evidence="2">
    <location>
        <begin position="224"/>
        <end position="313"/>
    </location>
</feature>
<dbReference type="NCBIfam" id="TIGR01891">
    <property type="entry name" value="amidohydrolases"/>
    <property type="match status" value="1"/>
</dbReference>
<feature type="binding site" evidence="1">
    <location>
        <position position="142"/>
    </location>
    <ligand>
        <name>Mn(2+)</name>
        <dbReference type="ChEBI" id="CHEBI:29035"/>
        <label>2</label>
    </ligand>
</feature>
<dbReference type="KEGG" id="vil:CFK37_09565"/>
<dbReference type="OrthoDB" id="9776731at2"/>
<dbReference type="InterPro" id="IPR052030">
    <property type="entry name" value="Peptidase_M20/M20A_hydrolases"/>
</dbReference>
<dbReference type="Gene3D" id="3.40.630.10">
    <property type="entry name" value="Zn peptidases"/>
    <property type="match status" value="1"/>
</dbReference>
<dbReference type="GO" id="GO:0046872">
    <property type="term" value="F:metal ion binding"/>
    <property type="evidence" value="ECO:0007669"/>
    <property type="project" value="UniProtKB-KW"/>
</dbReference>